<keyword evidence="8 9" id="KW-0663">Pyridoxal phosphate</keyword>
<dbReference type="InterPro" id="IPR015422">
    <property type="entry name" value="PyrdxlP-dep_Trfase_small"/>
</dbReference>
<evidence type="ECO:0000256" key="6">
    <source>
        <dbReference type="ARBA" id="ARBA00022563"/>
    </source>
</evidence>
<reference evidence="12" key="2">
    <citation type="journal article" date="2021" name="PeerJ">
        <title>Extensive microbial diversity within the chicken gut microbiome revealed by metagenomics and culture.</title>
        <authorList>
            <person name="Gilroy R."/>
            <person name="Ravi A."/>
            <person name="Getino M."/>
            <person name="Pursley I."/>
            <person name="Horton D.L."/>
            <person name="Alikhan N.F."/>
            <person name="Baker D."/>
            <person name="Gharbi K."/>
            <person name="Hall N."/>
            <person name="Watson M."/>
            <person name="Adriaenssens E.M."/>
            <person name="Foster-Nyarko E."/>
            <person name="Jarju S."/>
            <person name="Secka A."/>
            <person name="Antonio M."/>
            <person name="Oren A."/>
            <person name="Chaudhuri R.R."/>
            <person name="La Ragione R."/>
            <person name="Hildebrand F."/>
            <person name="Pallen M.J."/>
        </authorList>
    </citation>
    <scope>NUCLEOTIDE SEQUENCE</scope>
    <source>
        <strain evidence="12">B3-2255</strain>
    </source>
</reference>
<comment type="function">
    <text evidence="9">Catalyzes the reversible interconversion of serine and glycine with tetrahydrofolate (THF) serving as the one-carbon carrier. This reaction serves as the major source of one-carbon groups required for the biosynthesis of purines, thymidylate, methionine, and other important biomolecules. Also exhibits THF-independent aldolase activity toward beta-hydroxyamino acids, producing glycine and aldehydes, via a retro-aldol mechanism.</text>
</comment>
<comment type="pathway">
    <text evidence="9">One-carbon metabolism; tetrahydrofolate interconversion.</text>
</comment>
<comment type="caution">
    <text evidence="12">The sequence shown here is derived from an EMBL/GenBank/DDBJ whole genome shotgun (WGS) entry which is preliminary data.</text>
</comment>
<dbReference type="PANTHER" id="PTHR11680">
    <property type="entry name" value="SERINE HYDROXYMETHYLTRANSFERASE"/>
    <property type="match status" value="1"/>
</dbReference>
<dbReference type="HAMAP" id="MF_00051">
    <property type="entry name" value="SHMT"/>
    <property type="match status" value="1"/>
</dbReference>
<comment type="cofactor">
    <cofactor evidence="1 9 10">
        <name>pyridoxal 5'-phosphate</name>
        <dbReference type="ChEBI" id="CHEBI:597326"/>
    </cofactor>
</comment>
<evidence type="ECO:0000256" key="10">
    <source>
        <dbReference type="PIRSR" id="PIRSR000412-50"/>
    </source>
</evidence>
<keyword evidence="5 9" id="KW-0963">Cytoplasm</keyword>
<evidence type="ECO:0000256" key="3">
    <source>
        <dbReference type="ARBA" id="ARBA00006376"/>
    </source>
</evidence>
<dbReference type="PROSITE" id="PS00096">
    <property type="entry name" value="SHMT"/>
    <property type="match status" value="1"/>
</dbReference>
<evidence type="ECO:0000256" key="7">
    <source>
        <dbReference type="ARBA" id="ARBA00022679"/>
    </source>
</evidence>
<comment type="caution">
    <text evidence="9">Lacks conserved residue(s) required for the propagation of feature annotation.</text>
</comment>
<evidence type="ECO:0000256" key="9">
    <source>
        <dbReference type="HAMAP-Rule" id="MF_00051"/>
    </source>
</evidence>
<feature type="binding site" evidence="9">
    <location>
        <begin position="117"/>
        <end position="119"/>
    </location>
    <ligand>
        <name>(6S)-5,6,7,8-tetrahydrofolate</name>
        <dbReference type="ChEBI" id="CHEBI:57453"/>
    </ligand>
</feature>
<sequence>MKQDVQILNLIKKEEERQSNGLELIASENFVSNQVLAALGSVCTNKYAEGYPKARYYGGCEVVDQIEQLAIDRVCQLFDAEYANVQPHSGAQANMAVFMACLKPGDTFMGLDLAHGGHLTHGSPVNMSGILYHPVAYRLNEETGLVDYDEMERLALEHKPKLIVGGASAYSREWDWERMRAIADKVGAIFMVDMAHPAGLIAAGLLKNPVKYAHIVTSTTHKTLRGPRGGIILMGKDFDNPWGYTTPKGAIKKMSAILNSAVFPGVQGGPLEHCIAAKAVAFYEALQPEFKEYQMQVRKNASVLAGLFIEKGYKVVSGGTDNHLMLIDLRTKFADLTGKVAEKELVKADITVNKNMVPFDTRTPFSTSGIRIGTPAVTSRGLVDKDMPFIANLVDEVLALANDNLDLIKMFPTVGLGAPIECEDPALRTRIDAYEEHMAEFRKQVRMKMYGLPLNRY</sequence>
<proteinExistence type="inferred from homology"/>
<dbReference type="AlphaFoldDB" id="A0A9D9IZT0"/>
<dbReference type="InterPro" id="IPR049943">
    <property type="entry name" value="Ser_HO-MeTrfase-like"/>
</dbReference>
<dbReference type="GO" id="GO:0030170">
    <property type="term" value="F:pyridoxal phosphate binding"/>
    <property type="evidence" value="ECO:0007669"/>
    <property type="project" value="UniProtKB-UniRule"/>
</dbReference>
<dbReference type="Proteomes" id="UP000823772">
    <property type="component" value="Unassembled WGS sequence"/>
</dbReference>
<comment type="pathway">
    <text evidence="9">Amino-acid biosynthesis; glycine biosynthesis; glycine from L-serine: step 1/1.</text>
</comment>
<evidence type="ECO:0000256" key="1">
    <source>
        <dbReference type="ARBA" id="ARBA00001933"/>
    </source>
</evidence>
<reference evidence="12" key="1">
    <citation type="submission" date="2020-10" db="EMBL/GenBank/DDBJ databases">
        <authorList>
            <person name="Gilroy R."/>
        </authorList>
    </citation>
    <scope>NUCLEOTIDE SEQUENCE</scope>
    <source>
        <strain evidence="12">B3-2255</strain>
    </source>
</reference>
<dbReference type="GO" id="GO:0035999">
    <property type="term" value="P:tetrahydrofolate interconversion"/>
    <property type="evidence" value="ECO:0007669"/>
    <property type="project" value="UniProtKB-UniRule"/>
</dbReference>
<keyword evidence="7 9" id="KW-0808">Transferase</keyword>
<dbReference type="GO" id="GO:0019264">
    <property type="term" value="P:glycine biosynthetic process from serine"/>
    <property type="evidence" value="ECO:0007669"/>
    <property type="project" value="UniProtKB-UniRule"/>
</dbReference>
<dbReference type="EMBL" id="JADILY010000018">
    <property type="protein sequence ID" value="MBO8481091.1"/>
    <property type="molecule type" value="Genomic_DNA"/>
</dbReference>
<dbReference type="GO" id="GO:0004372">
    <property type="term" value="F:glycine hydroxymethyltransferase activity"/>
    <property type="evidence" value="ECO:0007669"/>
    <property type="project" value="UniProtKB-UniRule"/>
</dbReference>
<evidence type="ECO:0000313" key="12">
    <source>
        <dbReference type="EMBL" id="MBO8481091.1"/>
    </source>
</evidence>
<evidence type="ECO:0000256" key="5">
    <source>
        <dbReference type="ARBA" id="ARBA00022490"/>
    </source>
</evidence>
<dbReference type="InterPro" id="IPR015421">
    <property type="entry name" value="PyrdxlP-dep_Trfase_major"/>
</dbReference>
<gene>
    <name evidence="9" type="primary">glyA</name>
    <name evidence="12" type="ORF">IAC87_00925</name>
</gene>
<comment type="catalytic activity">
    <reaction evidence="9">
        <text>(6R)-5,10-methylene-5,6,7,8-tetrahydrofolate + glycine + H2O = (6S)-5,6,7,8-tetrahydrofolate + L-serine</text>
        <dbReference type="Rhea" id="RHEA:15481"/>
        <dbReference type="ChEBI" id="CHEBI:15377"/>
        <dbReference type="ChEBI" id="CHEBI:15636"/>
        <dbReference type="ChEBI" id="CHEBI:33384"/>
        <dbReference type="ChEBI" id="CHEBI:57305"/>
        <dbReference type="ChEBI" id="CHEBI:57453"/>
        <dbReference type="EC" id="2.1.2.1"/>
    </reaction>
</comment>
<feature type="domain" description="Serine hydroxymethyltransferase-like" evidence="11">
    <location>
        <begin position="2"/>
        <end position="393"/>
    </location>
</feature>
<dbReference type="PIRSF" id="PIRSF000412">
    <property type="entry name" value="SHMT"/>
    <property type="match status" value="1"/>
</dbReference>
<protein>
    <recommendedName>
        <fullName evidence="9">Serine hydroxymethyltransferase</fullName>
        <shortName evidence="9">SHMT</shortName>
        <shortName evidence="9">Serine methylase</shortName>
        <ecNumber evidence="9">2.1.2.1</ecNumber>
    </recommendedName>
</protein>
<accession>A0A9D9IZT0</accession>
<feature type="binding site" evidence="9">
    <location>
        <position position="113"/>
    </location>
    <ligand>
        <name>(6S)-5,6,7,8-tetrahydrofolate</name>
        <dbReference type="ChEBI" id="CHEBI:57453"/>
    </ligand>
</feature>
<dbReference type="FunFam" id="3.40.640.10:FF:000001">
    <property type="entry name" value="Serine hydroxymethyltransferase"/>
    <property type="match status" value="1"/>
</dbReference>
<dbReference type="Gene3D" id="3.40.640.10">
    <property type="entry name" value="Type I PLP-dependent aspartate aminotransferase-like (Major domain)"/>
    <property type="match status" value="1"/>
</dbReference>
<comment type="subcellular location">
    <subcellularLocation>
        <location evidence="2 9">Cytoplasm</location>
    </subcellularLocation>
</comment>
<dbReference type="InterPro" id="IPR039429">
    <property type="entry name" value="SHMT-like_dom"/>
</dbReference>
<evidence type="ECO:0000259" key="11">
    <source>
        <dbReference type="Pfam" id="PF00464"/>
    </source>
</evidence>
<dbReference type="InterPro" id="IPR019798">
    <property type="entry name" value="Ser_HO-MeTrfase_PLP_BS"/>
</dbReference>
<evidence type="ECO:0000256" key="2">
    <source>
        <dbReference type="ARBA" id="ARBA00004496"/>
    </source>
</evidence>
<evidence type="ECO:0000256" key="8">
    <source>
        <dbReference type="ARBA" id="ARBA00022898"/>
    </source>
</evidence>
<comment type="similarity">
    <text evidence="3 9">Belongs to the SHMT family.</text>
</comment>
<name>A0A9D9IZT0_9BACT</name>
<evidence type="ECO:0000256" key="4">
    <source>
        <dbReference type="ARBA" id="ARBA00011738"/>
    </source>
</evidence>
<dbReference type="PANTHER" id="PTHR11680:SF35">
    <property type="entry name" value="SERINE HYDROXYMETHYLTRANSFERASE 1"/>
    <property type="match status" value="1"/>
</dbReference>
<dbReference type="NCBIfam" id="NF000586">
    <property type="entry name" value="PRK00011.1"/>
    <property type="match status" value="1"/>
</dbReference>
<dbReference type="EC" id="2.1.2.1" evidence="9"/>
<dbReference type="Gene3D" id="3.90.1150.10">
    <property type="entry name" value="Aspartate Aminotransferase, domain 1"/>
    <property type="match status" value="1"/>
</dbReference>
<dbReference type="InterPro" id="IPR015424">
    <property type="entry name" value="PyrdxlP-dep_Trfase"/>
</dbReference>
<evidence type="ECO:0000313" key="13">
    <source>
        <dbReference type="Proteomes" id="UP000823772"/>
    </source>
</evidence>
<comment type="subunit">
    <text evidence="4 9">Homodimer.</text>
</comment>
<dbReference type="GO" id="GO:0005829">
    <property type="term" value="C:cytosol"/>
    <property type="evidence" value="ECO:0007669"/>
    <property type="project" value="TreeGrafter"/>
</dbReference>
<feature type="modified residue" description="N6-(pyridoxal phosphate)lysine" evidence="9 10">
    <location>
        <position position="222"/>
    </location>
</feature>
<feature type="binding site" evidence="9">
    <location>
        <begin position="363"/>
        <end position="365"/>
    </location>
    <ligand>
        <name>(6S)-5,6,7,8-tetrahydrofolate</name>
        <dbReference type="ChEBI" id="CHEBI:57453"/>
    </ligand>
</feature>
<keyword evidence="6 9" id="KW-0554">One-carbon metabolism</keyword>
<dbReference type="SUPFAM" id="SSF53383">
    <property type="entry name" value="PLP-dependent transferases"/>
    <property type="match status" value="1"/>
</dbReference>
<keyword evidence="9" id="KW-0028">Amino-acid biosynthesis</keyword>
<dbReference type="Pfam" id="PF00464">
    <property type="entry name" value="SHMT"/>
    <property type="match status" value="1"/>
</dbReference>
<dbReference type="InterPro" id="IPR001085">
    <property type="entry name" value="Ser_HO-MeTrfase"/>
</dbReference>
<feature type="site" description="Plays an important role in substrate specificity" evidence="9">
    <location>
        <position position="221"/>
    </location>
</feature>
<organism evidence="12 13">
    <name type="scientific">Candidatus Merdivivens faecigallinarum</name>
    <dbReference type="NCBI Taxonomy" id="2840871"/>
    <lineage>
        <taxon>Bacteria</taxon>
        <taxon>Pseudomonadati</taxon>
        <taxon>Bacteroidota</taxon>
        <taxon>Bacteroidia</taxon>
        <taxon>Bacteroidales</taxon>
        <taxon>Muribaculaceae</taxon>
        <taxon>Muribaculaceae incertae sedis</taxon>
        <taxon>Candidatus Merdivivens</taxon>
    </lineage>
</organism>
<dbReference type="CDD" id="cd00378">
    <property type="entry name" value="SHMT"/>
    <property type="match status" value="1"/>
</dbReference>